<evidence type="ECO:0000256" key="1">
    <source>
        <dbReference type="SAM" id="MobiDB-lite"/>
    </source>
</evidence>
<feature type="compositionally biased region" description="Basic and acidic residues" evidence="1">
    <location>
        <begin position="59"/>
        <end position="76"/>
    </location>
</feature>
<gene>
    <name evidence="2" type="ORF">LARSCL_LOCUS5863</name>
</gene>
<dbReference type="Proteomes" id="UP001497382">
    <property type="component" value="Unassembled WGS sequence"/>
</dbReference>
<feature type="non-terminal residue" evidence="2">
    <location>
        <position position="94"/>
    </location>
</feature>
<evidence type="ECO:0000313" key="3">
    <source>
        <dbReference type="Proteomes" id="UP001497382"/>
    </source>
</evidence>
<feature type="region of interest" description="Disordered" evidence="1">
    <location>
        <begin position="59"/>
        <end position="94"/>
    </location>
</feature>
<reference evidence="2 3" key="1">
    <citation type="submission" date="2024-04" db="EMBL/GenBank/DDBJ databases">
        <authorList>
            <person name="Rising A."/>
            <person name="Reimegard J."/>
            <person name="Sonavane S."/>
            <person name="Akerstrom W."/>
            <person name="Nylinder S."/>
            <person name="Hedman E."/>
            <person name="Kallberg Y."/>
        </authorList>
    </citation>
    <scope>NUCLEOTIDE SEQUENCE [LARGE SCALE GENOMIC DNA]</scope>
</reference>
<comment type="caution">
    <text evidence="2">The sequence shown here is derived from an EMBL/GenBank/DDBJ whole genome shotgun (WGS) entry which is preliminary data.</text>
</comment>
<accession>A0AAV1ZIW3</accession>
<dbReference type="EMBL" id="CAXIEN010000054">
    <property type="protein sequence ID" value="CAL1271529.1"/>
    <property type="molecule type" value="Genomic_DNA"/>
</dbReference>
<proteinExistence type="predicted"/>
<organism evidence="2 3">
    <name type="scientific">Larinioides sclopetarius</name>
    <dbReference type="NCBI Taxonomy" id="280406"/>
    <lineage>
        <taxon>Eukaryota</taxon>
        <taxon>Metazoa</taxon>
        <taxon>Ecdysozoa</taxon>
        <taxon>Arthropoda</taxon>
        <taxon>Chelicerata</taxon>
        <taxon>Arachnida</taxon>
        <taxon>Araneae</taxon>
        <taxon>Araneomorphae</taxon>
        <taxon>Entelegynae</taxon>
        <taxon>Araneoidea</taxon>
        <taxon>Araneidae</taxon>
        <taxon>Larinioides</taxon>
    </lineage>
</organism>
<name>A0AAV1ZIW3_9ARAC</name>
<sequence>MTLLPSGSAYMGLMIYNSLSEIRLRVIMLLKELGKESEHGGNRRPSLAQTIAMLIRSNNETKQEAEEFPRKKETSEKKKKNCIMLNSESEIHKI</sequence>
<dbReference type="AlphaFoldDB" id="A0AAV1ZIW3"/>
<protein>
    <submittedName>
        <fullName evidence="2">Uncharacterized protein</fullName>
    </submittedName>
</protein>
<evidence type="ECO:0000313" key="2">
    <source>
        <dbReference type="EMBL" id="CAL1271529.1"/>
    </source>
</evidence>
<keyword evidence="3" id="KW-1185">Reference proteome</keyword>